<keyword evidence="3" id="KW-1185">Reference proteome</keyword>
<evidence type="ECO:0000313" key="3">
    <source>
        <dbReference type="Proteomes" id="UP001651158"/>
    </source>
</evidence>
<name>A0ABR4QJU6_9CEST</name>
<dbReference type="EMBL" id="JAKROA010000002">
    <property type="protein sequence ID" value="KAL5109675.1"/>
    <property type="molecule type" value="Genomic_DNA"/>
</dbReference>
<comment type="caution">
    <text evidence="2">The sequence shown here is derived from an EMBL/GenBank/DDBJ whole genome shotgun (WGS) entry which is preliminary data.</text>
</comment>
<evidence type="ECO:0000313" key="2">
    <source>
        <dbReference type="EMBL" id="KAL5109675.1"/>
    </source>
</evidence>
<dbReference type="Proteomes" id="UP001651158">
    <property type="component" value="Unassembled WGS sequence"/>
</dbReference>
<accession>A0ABR4QJU6</accession>
<gene>
    <name evidence="2" type="ORF">TcWFU_000379</name>
</gene>
<keyword evidence="1" id="KW-0732">Signal</keyword>
<evidence type="ECO:0000256" key="1">
    <source>
        <dbReference type="SAM" id="SignalP"/>
    </source>
</evidence>
<feature type="chain" id="PRO_5045713876" evidence="1">
    <location>
        <begin position="21"/>
        <end position="130"/>
    </location>
</feature>
<organism evidence="2 3">
    <name type="scientific">Taenia crassiceps</name>
    <dbReference type="NCBI Taxonomy" id="6207"/>
    <lineage>
        <taxon>Eukaryota</taxon>
        <taxon>Metazoa</taxon>
        <taxon>Spiralia</taxon>
        <taxon>Lophotrochozoa</taxon>
        <taxon>Platyhelminthes</taxon>
        <taxon>Cestoda</taxon>
        <taxon>Eucestoda</taxon>
        <taxon>Cyclophyllidea</taxon>
        <taxon>Taeniidae</taxon>
        <taxon>Taenia</taxon>
    </lineage>
</organism>
<reference evidence="2 3" key="1">
    <citation type="journal article" date="2022" name="Front. Cell. Infect. Microbiol.">
        <title>The Genomes of Two Strains of Taenia crassiceps the Animal Model for the Study of Human Cysticercosis.</title>
        <authorList>
            <person name="Bobes R.J."/>
            <person name="Estrada K."/>
            <person name="Rios-Valencia D.G."/>
            <person name="Calderon-Gallegos A."/>
            <person name="de la Torre P."/>
            <person name="Carrero J.C."/>
            <person name="Sanchez-Flores A."/>
            <person name="Laclette J.P."/>
        </authorList>
    </citation>
    <scope>NUCLEOTIDE SEQUENCE [LARGE SCALE GENOMIC DNA]</scope>
    <source>
        <strain evidence="2">WFUcys</strain>
    </source>
</reference>
<feature type="signal peptide" evidence="1">
    <location>
        <begin position="1"/>
        <end position="20"/>
    </location>
</feature>
<proteinExistence type="predicted"/>
<sequence>MYTYAIQLTFILIFLPPSHSCLQLLLTQSVDGSRSELLTAIRRSNFRLAASSGRHVLYQSISIPVGTEINTAGALRNIQRGGSRSLFRSFTVDPSAISRGFNQSSLQCSSYNGQVDSSSARSEVESELDM</sequence>
<protein>
    <submittedName>
        <fullName evidence="2">Uncharacterized protein</fullName>
    </submittedName>
</protein>